<evidence type="ECO:0000313" key="13">
    <source>
        <dbReference type="Proteomes" id="UP000256388"/>
    </source>
</evidence>
<dbReference type="HAMAP" id="MF_00222">
    <property type="entry name" value="Shikimate_DH_AroE"/>
    <property type="match status" value="1"/>
</dbReference>
<feature type="active site" description="Proton acceptor" evidence="8">
    <location>
        <position position="68"/>
    </location>
</feature>
<keyword evidence="13" id="KW-1185">Reference proteome</keyword>
<gene>
    <name evidence="8" type="primary">aroE</name>
    <name evidence="12" type="ORF">DFR64_1339</name>
</gene>
<dbReference type="PANTHER" id="PTHR21089">
    <property type="entry name" value="SHIKIMATE DEHYDROGENASE"/>
    <property type="match status" value="1"/>
</dbReference>
<feature type="domain" description="Quinate/shikimate 5-dehydrogenase/glutamyl-tRNA reductase" evidence="9">
    <location>
        <begin position="121"/>
        <end position="175"/>
    </location>
</feature>
<dbReference type="Pfam" id="PF18317">
    <property type="entry name" value="SDH_C"/>
    <property type="match status" value="1"/>
</dbReference>
<dbReference type="Pfam" id="PF01488">
    <property type="entry name" value="Shikimate_DH"/>
    <property type="match status" value="1"/>
</dbReference>
<feature type="binding site" evidence="8">
    <location>
        <position position="258"/>
    </location>
    <ligand>
        <name>shikimate</name>
        <dbReference type="ChEBI" id="CHEBI:36208"/>
    </ligand>
</feature>
<dbReference type="InterPro" id="IPR036291">
    <property type="entry name" value="NAD(P)-bd_dom_sf"/>
</dbReference>
<comment type="pathway">
    <text evidence="1 8">Metabolic intermediate biosynthesis; chorismate biosynthesis; chorismate from D-erythrose 4-phosphate and phosphoenolpyruvate: step 4/7.</text>
</comment>
<keyword evidence="3 8" id="KW-0028">Amino-acid biosynthesis</keyword>
<feature type="binding site" evidence="8">
    <location>
        <position position="89"/>
    </location>
    <ligand>
        <name>shikimate</name>
        <dbReference type="ChEBI" id="CHEBI:36208"/>
    </ligand>
</feature>
<dbReference type="InterPro" id="IPR011342">
    <property type="entry name" value="Shikimate_DH"/>
</dbReference>
<feature type="binding site" evidence="8">
    <location>
        <position position="228"/>
    </location>
    <ligand>
        <name>NADP(+)</name>
        <dbReference type="ChEBI" id="CHEBI:58349"/>
    </ligand>
</feature>
<dbReference type="GO" id="GO:0009423">
    <property type="term" value="P:chorismate biosynthetic process"/>
    <property type="evidence" value="ECO:0007669"/>
    <property type="project" value="UniProtKB-UniRule"/>
</dbReference>
<evidence type="ECO:0000313" key="12">
    <source>
        <dbReference type="EMBL" id="REG11452.1"/>
    </source>
</evidence>
<comment type="function">
    <text evidence="8">Involved in the biosynthesis of the chorismate, which leads to the biosynthesis of aromatic amino acids. Catalyzes the reversible NADPH linked reduction of 3-dehydroshikimate (DHSA) to yield shikimate (SA).</text>
</comment>
<proteinExistence type="inferred from homology"/>
<evidence type="ECO:0000256" key="6">
    <source>
        <dbReference type="ARBA" id="ARBA00023141"/>
    </source>
</evidence>
<feature type="binding site" evidence="8">
    <location>
        <position position="104"/>
    </location>
    <ligand>
        <name>shikimate</name>
        <dbReference type="ChEBI" id="CHEBI:36208"/>
    </ligand>
</feature>
<dbReference type="AlphaFoldDB" id="A0A347ZRR3"/>
<dbReference type="RefSeq" id="WP_116224584.1">
    <property type="nucleotide sequence ID" value="NZ_AP018437.1"/>
</dbReference>
<name>A0A347ZRR3_9CHLR</name>
<dbReference type="Proteomes" id="UP000256388">
    <property type="component" value="Unassembled WGS sequence"/>
</dbReference>
<feature type="binding site" evidence="8">
    <location>
        <position position="251"/>
    </location>
    <ligand>
        <name>NADP(+)</name>
        <dbReference type="ChEBI" id="CHEBI:58349"/>
    </ligand>
</feature>
<keyword evidence="6 8" id="KW-0057">Aromatic amino acid biosynthesis</keyword>
<dbReference type="CDD" id="cd01065">
    <property type="entry name" value="NAD_bind_Shikimate_DH"/>
    <property type="match status" value="1"/>
</dbReference>
<dbReference type="OrthoDB" id="9792692at2"/>
<comment type="subunit">
    <text evidence="8">Homodimer.</text>
</comment>
<evidence type="ECO:0000256" key="4">
    <source>
        <dbReference type="ARBA" id="ARBA00022857"/>
    </source>
</evidence>
<dbReference type="Gene3D" id="3.40.50.720">
    <property type="entry name" value="NAD(P)-binding Rossmann-like Domain"/>
    <property type="match status" value="1"/>
</dbReference>
<keyword evidence="4 8" id="KW-0521">NADP</keyword>
<protein>
    <recommendedName>
        <fullName evidence="2 8">Shikimate dehydrogenase (NADP(+))</fullName>
        <shortName evidence="8">SDH</shortName>
        <ecNumber evidence="2 8">1.1.1.25</ecNumber>
    </recommendedName>
</protein>
<dbReference type="InterPro" id="IPR046346">
    <property type="entry name" value="Aminoacid_DH-like_N_sf"/>
</dbReference>
<feature type="binding site" evidence="8">
    <location>
        <position position="230"/>
    </location>
    <ligand>
        <name>shikimate</name>
        <dbReference type="ChEBI" id="CHEBI:36208"/>
    </ligand>
</feature>
<dbReference type="PANTHER" id="PTHR21089:SF1">
    <property type="entry name" value="BIFUNCTIONAL 3-DEHYDROQUINATE DEHYDRATASE_SHIKIMATE DEHYDROGENASE, CHLOROPLASTIC"/>
    <property type="match status" value="1"/>
</dbReference>
<evidence type="ECO:0000256" key="1">
    <source>
        <dbReference type="ARBA" id="ARBA00004871"/>
    </source>
</evidence>
<dbReference type="InterPro" id="IPR041121">
    <property type="entry name" value="SDH_C"/>
</dbReference>
<evidence type="ECO:0000259" key="10">
    <source>
        <dbReference type="Pfam" id="PF08501"/>
    </source>
</evidence>
<accession>A0A347ZRR3</accession>
<comment type="caution">
    <text evidence="12">The sequence shown here is derived from an EMBL/GenBank/DDBJ whole genome shotgun (WGS) entry which is preliminary data.</text>
</comment>
<evidence type="ECO:0000256" key="3">
    <source>
        <dbReference type="ARBA" id="ARBA00022605"/>
    </source>
</evidence>
<dbReference type="GO" id="GO:0009073">
    <property type="term" value="P:aromatic amino acid family biosynthetic process"/>
    <property type="evidence" value="ECO:0007669"/>
    <property type="project" value="UniProtKB-KW"/>
</dbReference>
<dbReference type="EMBL" id="QUMS01000001">
    <property type="protein sequence ID" value="REG11452.1"/>
    <property type="molecule type" value="Genomic_DNA"/>
</dbReference>
<dbReference type="GO" id="GO:0019632">
    <property type="term" value="P:shikimate metabolic process"/>
    <property type="evidence" value="ECO:0007669"/>
    <property type="project" value="InterPro"/>
</dbReference>
<dbReference type="GO" id="GO:0004764">
    <property type="term" value="F:shikimate 3-dehydrogenase (NADP+) activity"/>
    <property type="evidence" value="ECO:0007669"/>
    <property type="project" value="UniProtKB-UniRule"/>
</dbReference>
<organism evidence="12 13">
    <name type="scientific">Pelolinea submarina</name>
    <dbReference type="NCBI Taxonomy" id="913107"/>
    <lineage>
        <taxon>Bacteria</taxon>
        <taxon>Bacillati</taxon>
        <taxon>Chloroflexota</taxon>
        <taxon>Anaerolineae</taxon>
        <taxon>Anaerolineales</taxon>
        <taxon>Anaerolineaceae</taxon>
        <taxon>Pelolinea</taxon>
    </lineage>
</organism>
<reference evidence="12 13" key="1">
    <citation type="submission" date="2018-08" db="EMBL/GenBank/DDBJ databases">
        <title>Genomic Encyclopedia of Type Strains, Phase IV (KMG-IV): sequencing the most valuable type-strain genomes for metagenomic binning, comparative biology and taxonomic classification.</title>
        <authorList>
            <person name="Goeker M."/>
        </authorList>
    </citation>
    <scope>NUCLEOTIDE SEQUENCE [LARGE SCALE GENOMIC DNA]</scope>
    <source>
        <strain evidence="12 13">DSM 23923</strain>
    </source>
</reference>
<comment type="catalytic activity">
    <reaction evidence="7 8">
        <text>shikimate + NADP(+) = 3-dehydroshikimate + NADPH + H(+)</text>
        <dbReference type="Rhea" id="RHEA:17737"/>
        <dbReference type="ChEBI" id="CHEBI:15378"/>
        <dbReference type="ChEBI" id="CHEBI:16630"/>
        <dbReference type="ChEBI" id="CHEBI:36208"/>
        <dbReference type="ChEBI" id="CHEBI:57783"/>
        <dbReference type="ChEBI" id="CHEBI:58349"/>
        <dbReference type="EC" id="1.1.1.25"/>
    </reaction>
</comment>
<dbReference type="EC" id="1.1.1.25" evidence="2 8"/>
<dbReference type="GO" id="GO:0005829">
    <property type="term" value="C:cytosol"/>
    <property type="evidence" value="ECO:0007669"/>
    <property type="project" value="TreeGrafter"/>
</dbReference>
<dbReference type="InterPro" id="IPR022893">
    <property type="entry name" value="Shikimate_DH_fam"/>
</dbReference>
<comment type="caution">
    <text evidence="8">Lacks conserved residue(s) required for the propagation of feature annotation.</text>
</comment>
<evidence type="ECO:0000256" key="8">
    <source>
        <dbReference type="HAMAP-Rule" id="MF_00222"/>
    </source>
</evidence>
<keyword evidence="5 8" id="KW-0560">Oxidoreductase</keyword>
<comment type="similarity">
    <text evidence="8">Belongs to the shikimate dehydrogenase family.</text>
</comment>
<feature type="domain" description="SDH C-terminal" evidence="11">
    <location>
        <begin position="251"/>
        <end position="280"/>
    </location>
</feature>
<dbReference type="SUPFAM" id="SSF51735">
    <property type="entry name" value="NAD(P)-binding Rossmann-fold domains"/>
    <property type="match status" value="1"/>
</dbReference>
<feature type="domain" description="Shikimate dehydrogenase substrate binding N-terminal" evidence="10">
    <location>
        <begin position="6"/>
        <end position="91"/>
    </location>
</feature>
<feature type="binding site" evidence="8">
    <location>
        <position position="64"/>
    </location>
    <ligand>
        <name>shikimate</name>
        <dbReference type="ChEBI" id="CHEBI:36208"/>
    </ligand>
</feature>
<feature type="binding site" evidence="8">
    <location>
        <begin position="133"/>
        <end position="137"/>
    </location>
    <ligand>
        <name>NADP(+)</name>
        <dbReference type="ChEBI" id="CHEBI:58349"/>
    </ligand>
</feature>
<dbReference type="GO" id="GO:0050661">
    <property type="term" value="F:NADP binding"/>
    <property type="evidence" value="ECO:0007669"/>
    <property type="project" value="InterPro"/>
</dbReference>
<dbReference type="SUPFAM" id="SSF53223">
    <property type="entry name" value="Aminoacid dehydrogenase-like, N-terminal domain"/>
    <property type="match status" value="1"/>
</dbReference>
<dbReference type="NCBIfam" id="TIGR00507">
    <property type="entry name" value="aroE"/>
    <property type="match status" value="1"/>
</dbReference>
<dbReference type="InterPro" id="IPR013708">
    <property type="entry name" value="Shikimate_DH-bd_N"/>
</dbReference>
<dbReference type="Gene3D" id="3.40.50.10860">
    <property type="entry name" value="Leucine Dehydrogenase, chain A, domain 1"/>
    <property type="match status" value="1"/>
</dbReference>
<feature type="binding site" evidence="8">
    <location>
        <begin position="14"/>
        <end position="16"/>
    </location>
    <ligand>
        <name>shikimate</name>
        <dbReference type="ChEBI" id="CHEBI:36208"/>
    </ligand>
</feature>
<evidence type="ECO:0000256" key="7">
    <source>
        <dbReference type="ARBA" id="ARBA00049442"/>
    </source>
</evidence>
<dbReference type="UniPathway" id="UPA00053">
    <property type="reaction ID" value="UER00087"/>
</dbReference>
<sequence length="283" mass="29920">MILLGLIGFPLEHSLSPRIHQAALDYAPLEGSYELFPIAPDNLSELKILLERLRVGEISGLNVTIPHKQTVIPLLDDLTAEARAIGAVNTISCRDGKLIGANTDAPGFLADLQQAFARKPWELADQKNALVLGAGGAARAVVSALLSDGWQVAIAARRPEQAEALAAEVSSGKTAVSVAALQPASLRALSADLTLLVNTTPLGMFPRVDACPWPQGLALPPQAAVYDLVYNPRETQLVRNARTAGLPACGGLGMLLEQAALSFKIWTNCSVPRSVWAAAVEDL</sequence>
<dbReference type="InterPro" id="IPR006151">
    <property type="entry name" value="Shikm_DH/Glu-tRNA_Rdtase"/>
</dbReference>
<evidence type="ECO:0000256" key="5">
    <source>
        <dbReference type="ARBA" id="ARBA00023002"/>
    </source>
</evidence>
<evidence type="ECO:0000259" key="9">
    <source>
        <dbReference type="Pfam" id="PF01488"/>
    </source>
</evidence>
<dbReference type="GO" id="GO:0008652">
    <property type="term" value="P:amino acid biosynthetic process"/>
    <property type="evidence" value="ECO:0007669"/>
    <property type="project" value="UniProtKB-KW"/>
</dbReference>
<evidence type="ECO:0000256" key="2">
    <source>
        <dbReference type="ARBA" id="ARBA00012962"/>
    </source>
</evidence>
<dbReference type="Pfam" id="PF08501">
    <property type="entry name" value="Shikimate_dh_N"/>
    <property type="match status" value="1"/>
</dbReference>
<evidence type="ECO:0000259" key="11">
    <source>
        <dbReference type="Pfam" id="PF18317"/>
    </source>
</evidence>